<dbReference type="EMBL" id="SJTH01000004">
    <property type="protein sequence ID" value="TCJ05450.1"/>
    <property type="molecule type" value="Genomic_DNA"/>
</dbReference>
<dbReference type="Pfam" id="PF08378">
    <property type="entry name" value="NERD"/>
    <property type="match status" value="1"/>
</dbReference>
<dbReference type="AlphaFoldDB" id="A0A4R1B473"/>
<dbReference type="InterPro" id="IPR011528">
    <property type="entry name" value="NERD"/>
</dbReference>
<keyword evidence="3" id="KW-1185">Reference proteome</keyword>
<evidence type="ECO:0000313" key="3">
    <source>
        <dbReference type="Proteomes" id="UP000293846"/>
    </source>
</evidence>
<dbReference type="OrthoDB" id="2164794at2"/>
<dbReference type="Proteomes" id="UP000293846">
    <property type="component" value="Unassembled WGS sequence"/>
</dbReference>
<name>A0A4R1B473_9BACI</name>
<dbReference type="RefSeq" id="WP_131236272.1">
    <property type="nucleotide sequence ID" value="NZ_SJTH01000004.1"/>
</dbReference>
<evidence type="ECO:0000313" key="2">
    <source>
        <dbReference type="EMBL" id="TCJ05450.1"/>
    </source>
</evidence>
<dbReference type="STRING" id="1742358.GCA_001439605_05107"/>
<sequence>MLYKPRTESTDLLVLKSLAARMSLSPKDEQLYFALKKGYEGERSFDSWTEKLQCECLILNDLLLKQHNNLFQIDSLIIMSDTIYLFEVKNYEGDYYYELDKLYKLPTSEINNPLIQLNRSESLLRQFLQALGFNLPIKASVVFINPEFTLYQTPLNKPFILPTQINRHMKKLNLNSSNVNEKHRELADKIISLHIGDSPFKLFPTYKYEQLQKGMTCGNCTSRSVSINGKICTCQECKYEESLETAVLRNVKELQLLFPDKRITTNAIKDWCKIINSKKKIRRILGENFKIAGVHRWTYYE</sequence>
<proteinExistence type="predicted"/>
<dbReference type="PROSITE" id="PS50965">
    <property type="entry name" value="NERD"/>
    <property type="match status" value="1"/>
</dbReference>
<feature type="domain" description="NERD" evidence="1">
    <location>
        <begin position="37"/>
        <end position="147"/>
    </location>
</feature>
<reference evidence="2 3" key="1">
    <citation type="submission" date="2019-03" db="EMBL/GenBank/DDBJ databases">
        <authorList>
            <person name="Jensen L."/>
            <person name="Storgaard J."/>
            <person name="Sulaj E."/>
            <person name="Schramm A."/>
            <person name="Marshall I.P.G."/>
        </authorList>
    </citation>
    <scope>NUCLEOTIDE SEQUENCE [LARGE SCALE GENOMIC DNA]</scope>
    <source>
        <strain evidence="2 3">2017H2G3</strain>
    </source>
</reference>
<organism evidence="2 3">
    <name type="scientific">Cytobacillus praedii</name>
    <dbReference type="NCBI Taxonomy" id="1742358"/>
    <lineage>
        <taxon>Bacteria</taxon>
        <taxon>Bacillati</taxon>
        <taxon>Bacillota</taxon>
        <taxon>Bacilli</taxon>
        <taxon>Bacillales</taxon>
        <taxon>Bacillaceae</taxon>
        <taxon>Cytobacillus</taxon>
    </lineage>
</organism>
<evidence type="ECO:0000259" key="1">
    <source>
        <dbReference type="PROSITE" id="PS50965"/>
    </source>
</evidence>
<accession>A0A4R1B473</accession>
<comment type="caution">
    <text evidence="2">The sequence shown here is derived from an EMBL/GenBank/DDBJ whole genome shotgun (WGS) entry which is preliminary data.</text>
</comment>
<protein>
    <submittedName>
        <fullName evidence="2">NERD domain-containing protein</fullName>
    </submittedName>
</protein>
<gene>
    <name evidence="2" type="ORF">E0Y62_04685</name>
</gene>